<gene>
    <name evidence="4" type="ORF">GCM10009754_47110</name>
</gene>
<evidence type="ECO:0000259" key="3">
    <source>
        <dbReference type="Pfam" id="PF12229"/>
    </source>
</evidence>
<proteinExistence type="predicted"/>
<dbReference type="PANTHER" id="PTHR35788:SF1">
    <property type="entry name" value="EXPORTED PROTEIN"/>
    <property type="match status" value="1"/>
</dbReference>
<protein>
    <submittedName>
        <fullName evidence="4">VanW family protein</fullName>
    </submittedName>
</protein>
<reference evidence="4 5" key="1">
    <citation type="journal article" date="2019" name="Int. J. Syst. Evol. Microbiol.">
        <title>The Global Catalogue of Microorganisms (GCM) 10K type strain sequencing project: providing services to taxonomists for standard genome sequencing and annotation.</title>
        <authorList>
            <consortium name="The Broad Institute Genomics Platform"/>
            <consortium name="The Broad Institute Genome Sequencing Center for Infectious Disease"/>
            <person name="Wu L."/>
            <person name="Ma J."/>
        </authorList>
    </citation>
    <scope>NUCLEOTIDE SEQUENCE [LARGE SCALE GENOMIC DNA]</scope>
    <source>
        <strain evidence="4 5">JCM 14545</strain>
    </source>
</reference>
<sequence length="635" mass="66478">MADEHHWPVWDTDSGETTGGLPAAGDTEAFPAPQVIEPAGADAYDDYDSELAGELLDGEHVAPEPDTPASRFRHGLGKAMMITGVGLTVFVLLYVGDLMFSAGDVPRGVTVAGIDVGGLSQKDAESKLRRELEPRLTQPVLVRAGDVETKLDPKNSGLGLDWPTTLEKAGHQPLSPVTRIMSFFTKREVGVETRTDDKVLASSVAELTRTQLDHPPAEGGIGFDPVPGSDGGVTARAVEPRQGQSVGDTNAAADLVHQHWLDRGGVQVPVAATPVKASSAGVHKALEQIVNPAVAKPITVHGDGKDVALKPDAIASSFRFAPLDNGDLEVRVDQSKLQQGLQPELASTEQDGKDASLVFVADVPTVQPSQDGRKIDWLTTFKPFMGVLTLPESRDLKVAYQTKKPNLSTDAVNALGVREVVGQFTTGGFSPEVAGNVRAAAAAVNGVVLKPGETFSLNAHLGARSGYDTAPMNEDGTGPQVAAGGISQLTSTLYNAVYFAGLGDAGHTAHSTYLDRYPPGRDATSFSDSGSAADLKFTNDSPSGVAIQASATGATVTVKIWSTKRYTVDSSTGDRSNLAPPPIQPGSGPGCVPNEGKAGFSTSDTRILRDIASGAEVRRETTAVTYQPRPLVICA</sequence>
<comment type="caution">
    <text evidence="4">The sequence shown here is derived from an EMBL/GenBank/DDBJ whole genome shotgun (WGS) entry which is preliminary data.</text>
</comment>
<feature type="region of interest" description="Disordered" evidence="1">
    <location>
        <begin position="568"/>
        <end position="599"/>
    </location>
</feature>
<dbReference type="InterPro" id="IPR022029">
    <property type="entry name" value="YoaR-like_PG-bd"/>
</dbReference>
<dbReference type="RefSeq" id="WP_344422662.1">
    <property type="nucleotide sequence ID" value="NZ_BAAANN010000019.1"/>
</dbReference>
<dbReference type="EMBL" id="BAAANN010000019">
    <property type="protein sequence ID" value="GAA1968651.1"/>
    <property type="molecule type" value="Genomic_DNA"/>
</dbReference>
<keyword evidence="2" id="KW-0472">Membrane</keyword>
<keyword evidence="5" id="KW-1185">Reference proteome</keyword>
<feature type="domain" description="YoaR-like putative peptidoglycan binding" evidence="3">
    <location>
        <begin position="290"/>
        <end position="385"/>
    </location>
</feature>
<accession>A0ABN2RG81</accession>
<evidence type="ECO:0000313" key="4">
    <source>
        <dbReference type="EMBL" id="GAA1968651.1"/>
    </source>
</evidence>
<dbReference type="InterPro" id="IPR052913">
    <property type="entry name" value="Glycopeptide_resist_protein"/>
</dbReference>
<dbReference type="Pfam" id="PF12229">
    <property type="entry name" value="PG_binding_4"/>
    <property type="match status" value="1"/>
</dbReference>
<feature type="region of interest" description="Disordered" evidence="1">
    <location>
        <begin position="1"/>
        <end position="29"/>
    </location>
</feature>
<feature type="transmembrane region" description="Helical" evidence="2">
    <location>
        <begin position="79"/>
        <end position="100"/>
    </location>
</feature>
<name>A0ABN2RG81_9PSEU</name>
<organism evidence="4 5">
    <name type="scientific">Amycolatopsis minnesotensis</name>
    <dbReference type="NCBI Taxonomy" id="337894"/>
    <lineage>
        <taxon>Bacteria</taxon>
        <taxon>Bacillati</taxon>
        <taxon>Actinomycetota</taxon>
        <taxon>Actinomycetes</taxon>
        <taxon>Pseudonocardiales</taxon>
        <taxon>Pseudonocardiaceae</taxon>
        <taxon>Amycolatopsis</taxon>
    </lineage>
</organism>
<evidence type="ECO:0000313" key="5">
    <source>
        <dbReference type="Proteomes" id="UP001501116"/>
    </source>
</evidence>
<evidence type="ECO:0000256" key="1">
    <source>
        <dbReference type="SAM" id="MobiDB-lite"/>
    </source>
</evidence>
<dbReference type="Pfam" id="PF04294">
    <property type="entry name" value="VanW"/>
    <property type="match status" value="1"/>
</dbReference>
<dbReference type="Proteomes" id="UP001501116">
    <property type="component" value="Unassembled WGS sequence"/>
</dbReference>
<evidence type="ECO:0000256" key="2">
    <source>
        <dbReference type="SAM" id="Phobius"/>
    </source>
</evidence>
<keyword evidence="2" id="KW-0812">Transmembrane</keyword>
<keyword evidence="2" id="KW-1133">Transmembrane helix</keyword>
<dbReference type="PANTHER" id="PTHR35788">
    <property type="entry name" value="EXPORTED PROTEIN-RELATED"/>
    <property type="match status" value="1"/>
</dbReference>
<dbReference type="InterPro" id="IPR007391">
    <property type="entry name" value="Vancomycin_resist_VanW"/>
</dbReference>